<organism evidence="2">
    <name type="scientific">mine drainage metagenome</name>
    <dbReference type="NCBI Taxonomy" id="410659"/>
    <lineage>
        <taxon>unclassified sequences</taxon>
        <taxon>metagenomes</taxon>
        <taxon>ecological metagenomes</taxon>
    </lineage>
</organism>
<dbReference type="InterPro" id="IPR013740">
    <property type="entry name" value="Redoxin"/>
</dbReference>
<accession>T1BVA9</accession>
<comment type="caution">
    <text evidence="2">The sequence shown here is derived from an EMBL/GenBank/DDBJ whole genome shotgun (WGS) entry which is preliminary data.</text>
</comment>
<name>T1BVA9_9ZZZZ</name>
<feature type="domain" description="Redoxin" evidence="1">
    <location>
        <begin position="2"/>
        <end position="90"/>
    </location>
</feature>
<dbReference type="GO" id="GO:0016491">
    <property type="term" value="F:oxidoreductase activity"/>
    <property type="evidence" value="ECO:0007669"/>
    <property type="project" value="InterPro"/>
</dbReference>
<dbReference type="PANTHER" id="PTHR42852">
    <property type="entry name" value="THIOL:DISULFIDE INTERCHANGE PROTEIN DSBE"/>
    <property type="match status" value="1"/>
</dbReference>
<reference evidence="2" key="2">
    <citation type="journal article" date="2014" name="ISME J.">
        <title>Microbial stratification in low pH oxic and suboxic macroscopic growths along an acid mine drainage.</title>
        <authorList>
            <person name="Mendez-Garcia C."/>
            <person name="Mesa V."/>
            <person name="Sprenger R.R."/>
            <person name="Richter M."/>
            <person name="Diez M.S."/>
            <person name="Solano J."/>
            <person name="Bargiela R."/>
            <person name="Golyshina O.V."/>
            <person name="Manteca A."/>
            <person name="Ramos J.L."/>
            <person name="Gallego J.R."/>
            <person name="Llorente I."/>
            <person name="Martins Dos Santos V.A."/>
            <person name="Jensen O.N."/>
            <person name="Pelaez A.I."/>
            <person name="Sanchez J."/>
            <person name="Ferrer M."/>
        </authorList>
    </citation>
    <scope>NUCLEOTIDE SEQUENCE</scope>
</reference>
<dbReference type="Gene3D" id="3.40.30.10">
    <property type="entry name" value="Glutaredoxin"/>
    <property type="match status" value="1"/>
</dbReference>
<dbReference type="CDD" id="cd02966">
    <property type="entry name" value="TlpA_like_family"/>
    <property type="match status" value="1"/>
</dbReference>
<dbReference type="Pfam" id="PF08534">
    <property type="entry name" value="Redoxin"/>
    <property type="match status" value="1"/>
</dbReference>
<feature type="non-terminal residue" evidence="2">
    <location>
        <position position="109"/>
    </location>
</feature>
<reference evidence="2" key="1">
    <citation type="submission" date="2013-08" db="EMBL/GenBank/DDBJ databases">
        <authorList>
            <person name="Mendez C."/>
            <person name="Richter M."/>
            <person name="Ferrer M."/>
            <person name="Sanchez J."/>
        </authorList>
    </citation>
    <scope>NUCLEOTIDE SEQUENCE</scope>
</reference>
<protein>
    <submittedName>
        <fullName evidence="2">Thioredoxin family protein</fullName>
    </submittedName>
</protein>
<sequence>MKEAPYIETIYQKYHSKGLEIVGVPVRTTAAAVRAYLKSHSEAAWPQIFDEKSGNSILAHKFGVIDFPTEFVIDRHGIVRHIIAGYAPARLLADERQVLGDSAYNEDRV</sequence>
<dbReference type="AlphaFoldDB" id="T1BVA9"/>
<evidence type="ECO:0000313" key="2">
    <source>
        <dbReference type="EMBL" id="EQD73787.1"/>
    </source>
</evidence>
<dbReference type="InterPro" id="IPR036249">
    <property type="entry name" value="Thioredoxin-like_sf"/>
</dbReference>
<dbReference type="PANTHER" id="PTHR42852:SF17">
    <property type="entry name" value="THIOREDOXIN-LIKE PROTEIN HI_1115"/>
    <property type="match status" value="1"/>
</dbReference>
<gene>
    <name evidence="2" type="ORF">B1A_04777</name>
</gene>
<dbReference type="SUPFAM" id="SSF52833">
    <property type="entry name" value="Thioredoxin-like"/>
    <property type="match status" value="1"/>
</dbReference>
<evidence type="ECO:0000259" key="1">
    <source>
        <dbReference type="Pfam" id="PF08534"/>
    </source>
</evidence>
<dbReference type="EMBL" id="AUZX01003481">
    <property type="protein sequence ID" value="EQD73787.1"/>
    <property type="molecule type" value="Genomic_DNA"/>
</dbReference>
<proteinExistence type="predicted"/>
<dbReference type="InterPro" id="IPR050553">
    <property type="entry name" value="Thioredoxin_ResA/DsbE_sf"/>
</dbReference>